<name>A0A6M3XHE5_9ZZZZ</name>
<evidence type="ECO:0000256" key="1">
    <source>
        <dbReference type="SAM" id="MobiDB-lite"/>
    </source>
</evidence>
<evidence type="ECO:0000313" key="2">
    <source>
        <dbReference type="EMBL" id="QJA64152.1"/>
    </source>
</evidence>
<protein>
    <submittedName>
        <fullName evidence="4">Uncharacterized protein</fullName>
    </submittedName>
</protein>
<accession>A0A6M3XHE5</accession>
<proteinExistence type="predicted"/>
<feature type="region of interest" description="Disordered" evidence="1">
    <location>
        <begin position="1"/>
        <end position="71"/>
    </location>
</feature>
<evidence type="ECO:0000313" key="3">
    <source>
        <dbReference type="EMBL" id="QJA82458.1"/>
    </source>
</evidence>
<gene>
    <name evidence="3" type="ORF">MM415A00402_0011</name>
    <name evidence="2" type="ORF">MM415B00534_0011</name>
    <name evidence="4" type="ORF">TM448B00727_0011</name>
</gene>
<evidence type="ECO:0000313" key="4">
    <source>
        <dbReference type="EMBL" id="QJH96433.1"/>
    </source>
</evidence>
<dbReference type="AlphaFoldDB" id="A0A6M3XHE5"/>
<dbReference type="EMBL" id="MT142488">
    <property type="protein sequence ID" value="QJA82458.1"/>
    <property type="molecule type" value="Genomic_DNA"/>
</dbReference>
<dbReference type="EMBL" id="MT144651">
    <property type="protein sequence ID" value="QJH96433.1"/>
    <property type="molecule type" value="Genomic_DNA"/>
</dbReference>
<feature type="compositionally biased region" description="Basic residues" evidence="1">
    <location>
        <begin position="54"/>
        <end position="64"/>
    </location>
</feature>
<organism evidence="4">
    <name type="scientific">viral metagenome</name>
    <dbReference type="NCBI Taxonomy" id="1070528"/>
    <lineage>
        <taxon>unclassified sequences</taxon>
        <taxon>metagenomes</taxon>
        <taxon>organismal metagenomes</taxon>
    </lineage>
</organism>
<feature type="compositionally biased region" description="Polar residues" evidence="1">
    <location>
        <begin position="40"/>
        <end position="49"/>
    </location>
</feature>
<dbReference type="EMBL" id="MT141514">
    <property type="protein sequence ID" value="QJA64152.1"/>
    <property type="molecule type" value="Genomic_DNA"/>
</dbReference>
<sequence>MAKSRKPANMNPGQGQGMASAARMQADRAKQMMEAGKTGQAKQANNWDTMKQLRQARKTTRGSVRRTGYSR</sequence>
<reference evidence="4" key="1">
    <citation type="submission" date="2020-03" db="EMBL/GenBank/DDBJ databases">
        <title>The deep terrestrial virosphere.</title>
        <authorList>
            <person name="Holmfeldt K."/>
            <person name="Nilsson E."/>
            <person name="Simone D."/>
            <person name="Lopez-Fernandez M."/>
            <person name="Wu X."/>
            <person name="de Brujin I."/>
            <person name="Lundin D."/>
            <person name="Andersson A."/>
            <person name="Bertilsson S."/>
            <person name="Dopson M."/>
        </authorList>
    </citation>
    <scope>NUCLEOTIDE SEQUENCE</scope>
    <source>
        <strain evidence="3">MM415A00402</strain>
        <strain evidence="2">MM415B00534</strain>
        <strain evidence="4">TM448B00727</strain>
    </source>
</reference>